<dbReference type="VEuPathDB" id="FungiDB:PV10_01046"/>
<name>A0A438N559_EXOME</name>
<accession>A0A438N559</accession>
<dbReference type="EMBL" id="NAJM01000020">
    <property type="protein sequence ID" value="RVX70859.1"/>
    <property type="molecule type" value="Genomic_DNA"/>
</dbReference>
<dbReference type="InterPro" id="IPR007219">
    <property type="entry name" value="XnlR_reg_dom"/>
</dbReference>
<dbReference type="SMART" id="SM00906">
    <property type="entry name" value="Fungal_trans"/>
    <property type="match status" value="1"/>
</dbReference>
<sequence length="510" mass="58522">MPGWTCLLSGLSGDQNPHLLRHLAFDDSDMFGDHRWMVWRVDPRLRGAAYLTLYSNQLLDCSADMYNYSDIDRVFSPHQDELINVYYAYVHPSYPILERKDAFLTRRNQKQIPCSLLAVVYSLACQFWDKSLALRHLICPNATRLRPYIYSVLTVEIRAPNLNVLQAILLYLQLPPLIIRESNHPGHWPMTTLTVAVAQDIGLHVDPDKWKISLQERKLRRVLWWSVYVHDKWMAHWLGRPSHIRKGDWTVEPLTLRDFTNADDMLSVDEVAQAKTFIALCELSEILSEVLDSFYSIQSNVEEMDVDQSASLAQKFVDRLQNWRETNGCLRLPEARTASAYTTALAGYTVETLVRRAHAATFPGDVGIDDSSDLMASMMKRVFEMMREILENHPLQSRMWLSYNRGNLMTIGSHLITMVLRSTDDEELETRRGTLLEFRGYLGKLADKRDFEFARLPLRRLNLIISELFGREDELVEDIDPGEADDLSGARSTSAICRAAFNVAVAPTPP</sequence>
<evidence type="ECO:0000313" key="4">
    <source>
        <dbReference type="Proteomes" id="UP000288859"/>
    </source>
</evidence>
<dbReference type="AlphaFoldDB" id="A0A438N559"/>
<evidence type="ECO:0000313" key="3">
    <source>
        <dbReference type="EMBL" id="RVX70859.1"/>
    </source>
</evidence>
<dbReference type="PANTHER" id="PTHR31668:SF4">
    <property type="entry name" value="TRANSCRIPTIONAL ACTIVATOR PROTEIN DAL81"/>
    <property type="match status" value="1"/>
</dbReference>
<dbReference type="OrthoDB" id="3034343at2759"/>
<dbReference type="GO" id="GO:0006351">
    <property type="term" value="P:DNA-templated transcription"/>
    <property type="evidence" value="ECO:0007669"/>
    <property type="project" value="InterPro"/>
</dbReference>
<dbReference type="GO" id="GO:0001080">
    <property type="term" value="P:nitrogen catabolite activation of transcription from RNA polymerase II promoter"/>
    <property type="evidence" value="ECO:0007669"/>
    <property type="project" value="TreeGrafter"/>
</dbReference>
<organism evidence="3 4">
    <name type="scientific">Exophiala mesophila</name>
    <name type="common">Black yeast-like fungus</name>
    <dbReference type="NCBI Taxonomy" id="212818"/>
    <lineage>
        <taxon>Eukaryota</taxon>
        <taxon>Fungi</taxon>
        <taxon>Dikarya</taxon>
        <taxon>Ascomycota</taxon>
        <taxon>Pezizomycotina</taxon>
        <taxon>Eurotiomycetes</taxon>
        <taxon>Chaetothyriomycetidae</taxon>
        <taxon>Chaetothyriales</taxon>
        <taxon>Herpotrichiellaceae</taxon>
        <taxon>Exophiala</taxon>
    </lineage>
</organism>
<comment type="caution">
    <text evidence="3">The sequence shown here is derived from an EMBL/GenBank/DDBJ whole genome shotgun (WGS) entry which is preliminary data.</text>
</comment>
<keyword evidence="1" id="KW-0539">Nucleus</keyword>
<dbReference type="GO" id="GO:0003677">
    <property type="term" value="F:DNA binding"/>
    <property type="evidence" value="ECO:0007669"/>
    <property type="project" value="InterPro"/>
</dbReference>
<proteinExistence type="predicted"/>
<feature type="domain" description="Xylanolytic transcriptional activator regulatory" evidence="2">
    <location>
        <begin position="187"/>
        <end position="259"/>
    </location>
</feature>
<dbReference type="Pfam" id="PF04082">
    <property type="entry name" value="Fungal_trans"/>
    <property type="match status" value="1"/>
</dbReference>
<evidence type="ECO:0000256" key="1">
    <source>
        <dbReference type="ARBA" id="ARBA00023242"/>
    </source>
</evidence>
<dbReference type="GO" id="GO:0008270">
    <property type="term" value="F:zinc ion binding"/>
    <property type="evidence" value="ECO:0007669"/>
    <property type="project" value="InterPro"/>
</dbReference>
<dbReference type="Proteomes" id="UP000288859">
    <property type="component" value="Unassembled WGS sequence"/>
</dbReference>
<reference evidence="3 4" key="1">
    <citation type="submission" date="2017-03" db="EMBL/GenBank/DDBJ databases">
        <title>Genomes of endolithic fungi from Antarctica.</title>
        <authorList>
            <person name="Coleine C."/>
            <person name="Masonjones S."/>
            <person name="Stajich J.E."/>
        </authorList>
    </citation>
    <scope>NUCLEOTIDE SEQUENCE [LARGE SCALE GENOMIC DNA]</scope>
    <source>
        <strain evidence="3 4">CCFEE 6314</strain>
    </source>
</reference>
<evidence type="ECO:0000259" key="2">
    <source>
        <dbReference type="SMART" id="SM00906"/>
    </source>
</evidence>
<dbReference type="GO" id="GO:0005634">
    <property type="term" value="C:nucleus"/>
    <property type="evidence" value="ECO:0007669"/>
    <property type="project" value="TreeGrafter"/>
</dbReference>
<gene>
    <name evidence="3" type="ORF">B0A52_06015</name>
</gene>
<protein>
    <recommendedName>
        <fullName evidence="2">Xylanolytic transcriptional activator regulatory domain-containing protein</fullName>
    </recommendedName>
</protein>
<dbReference type="PANTHER" id="PTHR31668">
    <property type="entry name" value="GLUCOSE TRANSPORT TRANSCRIPTION REGULATOR RGT1-RELATED-RELATED"/>
    <property type="match status" value="1"/>
</dbReference>
<dbReference type="InterPro" id="IPR050797">
    <property type="entry name" value="Carb_Metab_Trans_Reg"/>
</dbReference>
<dbReference type="CDD" id="cd12148">
    <property type="entry name" value="fungal_TF_MHR"/>
    <property type="match status" value="1"/>
</dbReference>